<name>A0AAF0R4B9_SOLVR</name>
<feature type="transmembrane region" description="Helical" evidence="1">
    <location>
        <begin position="12"/>
        <end position="31"/>
    </location>
</feature>
<evidence type="ECO:0000313" key="2">
    <source>
        <dbReference type="EMBL" id="WMV35176.1"/>
    </source>
</evidence>
<proteinExistence type="predicted"/>
<accession>A0AAF0R4B9</accession>
<reference evidence="2" key="1">
    <citation type="submission" date="2023-08" db="EMBL/GenBank/DDBJ databases">
        <title>A de novo genome assembly of Solanum verrucosum Schlechtendal, a Mexican diploid species geographically isolated from the other diploid A-genome species in potato relatives.</title>
        <authorList>
            <person name="Hosaka K."/>
        </authorList>
    </citation>
    <scope>NUCLEOTIDE SEQUENCE</scope>
    <source>
        <tissue evidence="2">Young leaves</tissue>
    </source>
</reference>
<dbReference type="AlphaFoldDB" id="A0AAF0R4B9"/>
<evidence type="ECO:0000256" key="1">
    <source>
        <dbReference type="SAM" id="Phobius"/>
    </source>
</evidence>
<keyword evidence="1" id="KW-1133">Transmembrane helix</keyword>
<sequence length="100" mass="10773">MNFPFGERNGSRAMLLMSLSFYGLLFFLNLISDFTSSYISAASEVVQVIGLSRCLRSCASFVSAASEVVQVIGLSRCLRSCAVHAAVPFIAMLTKSVVIP</sequence>
<dbReference type="EMBL" id="CP133617">
    <property type="protein sequence ID" value="WMV35176.1"/>
    <property type="molecule type" value="Genomic_DNA"/>
</dbReference>
<gene>
    <name evidence="2" type="ORF">MTR67_028561</name>
</gene>
<dbReference type="Proteomes" id="UP001234989">
    <property type="component" value="Chromosome 6"/>
</dbReference>
<keyword evidence="3" id="KW-1185">Reference proteome</keyword>
<protein>
    <submittedName>
        <fullName evidence="2">Uncharacterized protein</fullName>
    </submittedName>
</protein>
<evidence type="ECO:0000313" key="3">
    <source>
        <dbReference type="Proteomes" id="UP001234989"/>
    </source>
</evidence>
<keyword evidence="1" id="KW-0472">Membrane</keyword>
<keyword evidence="1" id="KW-0812">Transmembrane</keyword>
<organism evidence="2 3">
    <name type="scientific">Solanum verrucosum</name>
    <dbReference type="NCBI Taxonomy" id="315347"/>
    <lineage>
        <taxon>Eukaryota</taxon>
        <taxon>Viridiplantae</taxon>
        <taxon>Streptophyta</taxon>
        <taxon>Embryophyta</taxon>
        <taxon>Tracheophyta</taxon>
        <taxon>Spermatophyta</taxon>
        <taxon>Magnoliopsida</taxon>
        <taxon>eudicotyledons</taxon>
        <taxon>Gunneridae</taxon>
        <taxon>Pentapetalae</taxon>
        <taxon>asterids</taxon>
        <taxon>lamiids</taxon>
        <taxon>Solanales</taxon>
        <taxon>Solanaceae</taxon>
        <taxon>Solanoideae</taxon>
        <taxon>Solaneae</taxon>
        <taxon>Solanum</taxon>
    </lineage>
</organism>